<name>A0ABT2LET3_9RALS</name>
<feature type="compositionally biased region" description="Acidic residues" evidence="3">
    <location>
        <begin position="127"/>
        <end position="137"/>
    </location>
</feature>
<evidence type="ECO:0000256" key="3">
    <source>
        <dbReference type="SAM" id="MobiDB-lite"/>
    </source>
</evidence>
<feature type="region of interest" description="Disordered" evidence="3">
    <location>
        <begin position="111"/>
        <end position="205"/>
    </location>
</feature>
<dbReference type="Pfam" id="PF02410">
    <property type="entry name" value="RsfS"/>
    <property type="match status" value="1"/>
</dbReference>
<dbReference type="NCBIfam" id="TIGR00090">
    <property type="entry name" value="rsfS_iojap_ybeB"/>
    <property type="match status" value="1"/>
</dbReference>
<proteinExistence type="inferred from homology"/>
<keyword evidence="2" id="KW-0963">Cytoplasm</keyword>
<dbReference type="Proteomes" id="UP001164420">
    <property type="component" value="Unassembled WGS sequence"/>
</dbReference>
<comment type="caution">
    <text evidence="4">The sequence shown here is derived from an EMBL/GenBank/DDBJ whole genome shotgun (WGS) entry which is preliminary data.</text>
</comment>
<dbReference type="Gene3D" id="3.30.460.10">
    <property type="entry name" value="Beta Polymerase, domain 2"/>
    <property type="match status" value="1"/>
</dbReference>
<comment type="function">
    <text evidence="2">Functions as a ribosomal silencing factor. Interacts with ribosomal protein uL14 (rplN), blocking formation of intersubunit bridge B8. Prevents association of the 30S and 50S ribosomal subunits and the formation of functional ribosomes, thus repressing translation.</text>
</comment>
<gene>
    <name evidence="2 4" type="primary">rsfS</name>
    <name evidence="4" type="ORF">N5J06_20835</name>
</gene>
<feature type="compositionally biased region" description="Basic residues" evidence="3">
    <location>
        <begin position="194"/>
        <end position="205"/>
    </location>
</feature>
<dbReference type="PANTHER" id="PTHR21043:SF0">
    <property type="entry name" value="MITOCHONDRIAL ASSEMBLY OF RIBOSOMAL LARGE SUBUNIT PROTEIN 1"/>
    <property type="match status" value="1"/>
</dbReference>
<dbReference type="HAMAP" id="MF_01477">
    <property type="entry name" value="Iojap_RsfS"/>
    <property type="match status" value="1"/>
</dbReference>
<feature type="compositionally biased region" description="Low complexity" evidence="3">
    <location>
        <begin position="173"/>
        <end position="193"/>
    </location>
</feature>
<protein>
    <recommendedName>
        <fullName evidence="2">Ribosomal silencing factor RsfS</fullName>
    </recommendedName>
</protein>
<dbReference type="EMBL" id="JAOCQI010000003">
    <property type="protein sequence ID" value="MCT7313427.1"/>
    <property type="molecule type" value="Genomic_DNA"/>
</dbReference>
<dbReference type="InterPro" id="IPR043519">
    <property type="entry name" value="NT_sf"/>
</dbReference>
<comment type="subunit">
    <text evidence="2">Interacts with ribosomal protein uL14 (rplN).</text>
</comment>
<reference evidence="4 5" key="1">
    <citation type="journal article" date="2023" name="Front. Microbiol.">
        <title>Ralstonia chuxiongensis sp. nov., Ralstonia mojiangensis sp. nov., and Ralstonia soli sp. nov., isolated from tobacco fields, are three novel species in the family Burkholderiaceae.</title>
        <authorList>
            <person name="Lu C.H."/>
            <person name="Zhang Y.Y."/>
            <person name="Jiang N."/>
            <person name="Chen W."/>
            <person name="Shao X."/>
            <person name="Zhao Z.M."/>
            <person name="Lu W.L."/>
            <person name="Hu X."/>
            <person name="Xi Y.X."/>
            <person name="Zou S.Y."/>
            <person name="Wei Q.J."/>
            <person name="Lin Z.L."/>
            <person name="Gong L."/>
            <person name="Gai X.T."/>
            <person name="Zhang L.Q."/>
            <person name="Li J.Y."/>
            <person name="Jin Y."/>
            <person name="Xia Z.Y."/>
        </authorList>
    </citation>
    <scope>NUCLEOTIDE SEQUENCE [LARGE SCALE GENOMIC DNA]</scope>
    <source>
        <strain evidence="4 5">22TCJT01-1</strain>
    </source>
</reference>
<evidence type="ECO:0000313" key="5">
    <source>
        <dbReference type="Proteomes" id="UP001164420"/>
    </source>
</evidence>
<comment type="similarity">
    <text evidence="1 2">Belongs to the Iojap/RsfS family.</text>
</comment>
<organism evidence="4 5">
    <name type="scientific">Ralstonia mojiangensis</name>
    <dbReference type="NCBI Taxonomy" id="2953895"/>
    <lineage>
        <taxon>Bacteria</taxon>
        <taxon>Pseudomonadati</taxon>
        <taxon>Pseudomonadota</taxon>
        <taxon>Betaproteobacteria</taxon>
        <taxon>Burkholderiales</taxon>
        <taxon>Burkholderiaceae</taxon>
        <taxon>Ralstonia</taxon>
    </lineage>
</organism>
<accession>A0ABT2LET3</accession>
<keyword evidence="5" id="KW-1185">Reference proteome</keyword>
<keyword evidence="2" id="KW-0678">Repressor</keyword>
<dbReference type="RefSeq" id="WP_260779860.1">
    <property type="nucleotide sequence ID" value="NZ_JAOCQI010000003.1"/>
</dbReference>
<dbReference type="SUPFAM" id="SSF81301">
    <property type="entry name" value="Nucleotidyltransferase"/>
    <property type="match status" value="1"/>
</dbReference>
<keyword evidence="2" id="KW-0810">Translation regulation</keyword>
<evidence type="ECO:0000256" key="1">
    <source>
        <dbReference type="ARBA" id="ARBA00010574"/>
    </source>
</evidence>
<dbReference type="InterPro" id="IPR004394">
    <property type="entry name" value="Iojap/RsfS/C7orf30"/>
</dbReference>
<evidence type="ECO:0000313" key="4">
    <source>
        <dbReference type="EMBL" id="MCT7313427.1"/>
    </source>
</evidence>
<sequence>MDIRKLQRVIVDALEDVKAQDIKVFNTAHLTELFDRTVIASGTSNRQTKALAASVRDAVKEAGGHIIAVEGEDVGEWVLVDCGDAVVHIMQPQLRQYYNLEEIWGDKPVRIELGGTGKRGLPKASEGYDDEEDEAEEVTPAKRRTTKPKLAGERPTKAAAPAKKAPAKKPATKRATGAGKTATKTAAKTATKTAAKRAPAKKRAA</sequence>
<dbReference type="PANTHER" id="PTHR21043">
    <property type="entry name" value="IOJAP SUPERFAMILY ORTHOLOG"/>
    <property type="match status" value="1"/>
</dbReference>
<evidence type="ECO:0000256" key="2">
    <source>
        <dbReference type="HAMAP-Rule" id="MF_01477"/>
    </source>
</evidence>
<comment type="subcellular location">
    <subcellularLocation>
        <location evidence="2">Cytoplasm</location>
    </subcellularLocation>
</comment>